<dbReference type="EMBL" id="LCJU01000003">
    <property type="protein sequence ID" value="KKT85089.1"/>
    <property type="molecule type" value="Genomic_DNA"/>
</dbReference>
<name>A0A0G1NLM0_UNCKA</name>
<proteinExistence type="predicted"/>
<reference evidence="2 3" key="1">
    <citation type="journal article" date="2015" name="Nature">
        <title>rRNA introns, odd ribosomes, and small enigmatic genomes across a large radiation of phyla.</title>
        <authorList>
            <person name="Brown C.T."/>
            <person name="Hug L.A."/>
            <person name="Thomas B.C."/>
            <person name="Sharon I."/>
            <person name="Castelle C.J."/>
            <person name="Singh A."/>
            <person name="Wilkins M.J."/>
            <person name="Williams K.H."/>
            <person name="Banfield J.F."/>
        </authorList>
    </citation>
    <scope>NUCLEOTIDE SEQUENCE [LARGE SCALE GENOMIC DNA]</scope>
</reference>
<accession>A0A0G1NLM0</accession>
<dbReference type="Proteomes" id="UP000034504">
    <property type="component" value="Unassembled WGS sequence"/>
</dbReference>
<protein>
    <submittedName>
        <fullName evidence="2">Uncharacterized protein</fullName>
    </submittedName>
</protein>
<evidence type="ECO:0000256" key="1">
    <source>
        <dbReference type="SAM" id="Phobius"/>
    </source>
</evidence>
<evidence type="ECO:0000313" key="2">
    <source>
        <dbReference type="EMBL" id="KKT85089.1"/>
    </source>
</evidence>
<organism evidence="2 3">
    <name type="scientific">candidate division WWE3 bacterium GW2011_GWC2_44_9</name>
    <dbReference type="NCBI Taxonomy" id="1619125"/>
    <lineage>
        <taxon>Bacteria</taxon>
        <taxon>Katanobacteria</taxon>
    </lineage>
</organism>
<evidence type="ECO:0000313" key="3">
    <source>
        <dbReference type="Proteomes" id="UP000034504"/>
    </source>
</evidence>
<gene>
    <name evidence="2" type="ORF">UW82_C0003G0007</name>
</gene>
<comment type="caution">
    <text evidence="2">The sequence shown here is derived from an EMBL/GenBank/DDBJ whole genome shotgun (WGS) entry which is preliminary data.</text>
</comment>
<keyword evidence="1" id="KW-0812">Transmembrane</keyword>
<feature type="transmembrane region" description="Helical" evidence="1">
    <location>
        <begin position="208"/>
        <end position="230"/>
    </location>
</feature>
<sequence>MIFKGRAKRQKNLLYVNRDSFTFLQRGLFQKNAPKPIVLTLGEDVMKDMEIVSGEKFVQALSYWLDNSKIAPCDLVIVLSSDVYFEYAVQSLTQGKEEDDQIKMFLDAIPFEQSVSRVIVDDSAKRVVVLSRDCYDLLLEFLEKRYMRVLALLPASLVGIKALEDIKIDQIIKNLDDYKKFNFLSDFERRFVPESFISRNAPKNTRNLKIMIVLFSTLILILGVVLYLNYFRNA</sequence>
<dbReference type="AlphaFoldDB" id="A0A0G1NLM0"/>
<keyword evidence="1" id="KW-1133">Transmembrane helix</keyword>
<keyword evidence="1" id="KW-0472">Membrane</keyword>